<comment type="caution">
    <text evidence="4">The sequence shown here is derived from an EMBL/GenBank/DDBJ whole genome shotgun (WGS) entry which is preliminary data.</text>
</comment>
<dbReference type="AlphaFoldDB" id="A0A7C3G8N2"/>
<feature type="region of interest" description="Disordered" evidence="1">
    <location>
        <begin position="55"/>
        <end position="82"/>
    </location>
</feature>
<keyword evidence="2" id="KW-1133">Transmembrane helix</keyword>
<evidence type="ECO:0000256" key="2">
    <source>
        <dbReference type="SAM" id="Phobius"/>
    </source>
</evidence>
<dbReference type="NCBIfam" id="TIGR02098">
    <property type="entry name" value="MJ0042_CXXC"/>
    <property type="match status" value="1"/>
</dbReference>
<proteinExistence type="predicted"/>
<evidence type="ECO:0000256" key="1">
    <source>
        <dbReference type="SAM" id="MobiDB-lite"/>
    </source>
</evidence>
<gene>
    <name evidence="4" type="ORF">ENJ46_03325</name>
</gene>
<evidence type="ECO:0000313" key="4">
    <source>
        <dbReference type="EMBL" id="HFB54932.1"/>
    </source>
</evidence>
<dbReference type="InterPro" id="IPR011723">
    <property type="entry name" value="Znf/thioredoxin_put"/>
</dbReference>
<dbReference type="Pfam" id="PF13717">
    <property type="entry name" value="Zn_ribbon_4"/>
    <property type="match status" value="1"/>
</dbReference>
<dbReference type="EMBL" id="DRMN01000221">
    <property type="protein sequence ID" value="HFB54932.1"/>
    <property type="molecule type" value="Genomic_DNA"/>
</dbReference>
<evidence type="ECO:0000259" key="3">
    <source>
        <dbReference type="Pfam" id="PF13717"/>
    </source>
</evidence>
<feature type="transmembrane region" description="Helical" evidence="2">
    <location>
        <begin position="109"/>
        <end position="133"/>
    </location>
</feature>
<sequence>MILTCPDCATRFLIKDEAIGDNGRTVRCSQCAATWFVTAEPDVLSLQDIQNAENASPDLTKLEDPTSRVVPDQPHTPEPVSSVHEAKAEMAPHTVIRARVERKKMRRRIFGVGLIWGVTLMILFSFALFALLFRSHIVGAFPGTASIYKAFGIQATASGLEIYDVETRYGDIEGTPVLFVNGKIKNYDIRIRDLALVKLSFKNARGEELASWVVQPAQSRLEAGKTLDFESQYPNPPIDAVKLSPSFVDEAGPVHSVPVVTQ</sequence>
<name>A0A7C3G8N2_9PROT</name>
<organism evidence="4 5">
    <name type="scientific">Hellea balneolensis</name>
    <dbReference type="NCBI Taxonomy" id="287478"/>
    <lineage>
        <taxon>Bacteria</taxon>
        <taxon>Pseudomonadati</taxon>
        <taxon>Pseudomonadota</taxon>
        <taxon>Alphaproteobacteria</taxon>
        <taxon>Maricaulales</taxon>
        <taxon>Robiginitomaculaceae</taxon>
        <taxon>Hellea</taxon>
    </lineage>
</organism>
<keyword evidence="2" id="KW-0812">Transmembrane</keyword>
<reference evidence="4" key="1">
    <citation type="journal article" date="2020" name="mSystems">
        <title>Genome- and Community-Level Interaction Insights into Carbon Utilization and Element Cycling Functions of Hydrothermarchaeota in Hydrothermal Sediment.</title>
        <authorList>
            <person name="Zhou Z."/>
            <person name="Liu Y."/>
            <person name="Xu W."/>
            <person name="Pan J."/>
            <person name="Luo Z.H."/>
            <person name="Li M."/>
        </authorList>
    </citation>
    <scope>NUCLEOTIDE SEQUENCE [LARGE SCALE GENOMIC DNA]</scope>
    <source>
        <strain evidence="4">HyVt-489</strain>
    </source>
</reference>
<protein>
    <recommendedName>
        <fullName evidence="3">Zinc finger/thioredoxin putative domain-containing protein</fullName>
    </recommendedName>
</protein>
<evidence type="ECO:0000313" key="5">
    <source>
        <dbReference type="Proteomes" id="UP000886042"/>
    </source>
</evidence>
<dbReference type="Proteomes" id="UP000886042">
    <property type="component" value="Unassembled WGS sequence"/>
</dbReference>
<accession>A0A7C3G8N2</accession>
<feature type="domain" description="Zinc finger/thioredoxin putative" evidence="3">
    <location>
        <begin position="1"/>
        <end position="36"/>
    </location>
</feature>
<keyword evidence="2" id="KW-0472">Membrane</keyword>